<organism evidence="1 2">
    <name type="scientific">Holtiella tumoricola</name>
    <dbReference type="NCBI Taxonomy" id="3018743"/>
    <lineage>
        <taxon>Bacteria</taxon>
        <taxon>Bacillati</taxon>
        <taxon>Bacillota</taxon>
        <taxon>Clostridia</taxon>
        <taxon>Lachnospirales</taxon>
        <taxon>Cellulosilyticaceae</taxon>
        <taxon>Holtiella</taxon>
    </lineage>
</organism>
<evidence type="ECO:0000313" key="1">
    <source>
        <dbReference type="EMBL" id="MDA3732534.1"/>
    </source>
</evidence>
<name>A0AA42DNU9_9FIRM</name>
<dbReference type="EMBL" id="JAQIFT010000048">
    <property type="protein sequence ID" value="MDA3732534.1"/>
    <property type="molecule type" value="Genomic_DNA"/>
</dbReference>
<protein>
    <recommendedName>
        <fullName evidence="3">Dockerin domain-containing protein</fullName>
    </recommendedName>
</protein>
<dbReference type="Gene3D" id="1.10.1330.10">
    <property type="entry name" value="Dockerin domain"/>
    <property type="match status" value="1"/>
</dbReference>
<dbReference type="GO" id="GO:0000272">
    <property type="term" value="P:polysaccharide catabolic process"/>
    <property type="evidence" value="ECO:0007669"/>
    <property type="project" value="InterPro"/>
</dbReference>
<dbReference type="SUPFAM" id="SSF49384">
    <property type="entry name" value="Carbohydrate-binding domain"/>
    <property type="match status" value="1"/>
</dbReference>
<dbReference type="AlphaFoldDB" id="A0AA42DNU9"/>
<dbReference type="PROSITE" id="PS00018">
    <property type="entry name" value="EF_HAND_1"/>
    <property type="match status" value="1"/>
</dbReference>
<evidence type="ECO:0000313" key="2">
    <source>
        <dbReference type="Proteomes" id="UP001169242"/>
    </source>
</evidence>
<comment type="caution">
    <text evidence="1">The sequence shown here is derived from an EMBL/GenBank/DDBJ whole genome shotgun (WGS) entry which is preliminary data.</text>
</comment>
<dbReference type="InterPro" id="IPR008965">
    <property type="entry name" value="CBM2/CBM3_carb-bd_dom_sf"/>
</dbReference>
<proteinExistence type="predicted"/>
<evidence type="ECO:0008006" key="3">
    <source>
        <dbReference type="Google" id="ProtNLM"/>
    </source>
</evidence>
<keyword evidence="2" id="KW-1185">Reference proteome</keyword>
<dbReference type="GO" id="GO:0030246">
    <property type="term" value="F:carbohydrate binding"/>
    <property type="evidence" value="ECO:0007669"/>
    <property type="project" value="InterPro"/>
</dbReference>
<accession>A0AA42DNU9</accession>
<gene>
    <name evidence="1" type="ORF">PBV87_13665</name>
</gene>
<dbReference type="InterPro" id="IPR018247">
    <property type="entry name" value="EF_Hand_1_Ca_BS"/>
</dbReference>
<dbReference type="RefSeq" id="WP_271012639.1">
    <property type="nucleotide sequence ID" value="NZ_JAQIFT010000048.1"/>
</dbReference>
<dbReference type="Proteomes" id="UP001169242">
    <property type="component" value="Unassembled WGS sequence"/>
</dbReference>
<dbReference type="Gene3D" id="2.60.40.680">
    <property type="match status" value="1"/>
</dbReference>
<dbReference type="InterPro" id="IPR036439">
    <property type="entry name" value="Dockerin_dom_sf"/>
</dbReference>
<reference evidence="1" key="1">
    <citation type="journal article" date="2023" name="Int. J. Syst. Evol. Microbiol.">
        <title>&lt;i&gt;Holtiella tumoricola&lt;/i&gt; gen. nov. sp. nov., isolated from a human clinical sample.</title>
        <authorList>
            <person name="Allen-Vercoe E."/>
            <person name="Daigneault M.C."/>
            <person name="Vancuren S.J."/>
            <person name="Cochrane K."/>
            <person name="O'Neal L.L."/>
            <person name="Sankaranarayanan K."/>
            <person name="Lawson P.A."/>
        </authorList>
    </citation>
    <scope>NUCLEOTIDE SEQUENCE</scope>
    <source>
        <strain evidence="1">CC70A</strain>
    </source>
</reference>
<sequence>MISNSKAFIKRIAFLICLTLGVAGGYPPVLAQNSQTNYERPFIVIEDVQVPVTTGGACELVPATTSQSIEVKFDTLQKTVQATTEAMIQLDIEIGNVSQVNLFEMELEYDKERVSYVEETLCLEGGVLISKDICDGKVKLLFGTMQVQDLQEVQKVMSLQFETKDNLKNGDEIQIKLNQCDVVSINDKDETQLIKGLNQPEVITIYVIEEEPTPDINKDGVVTLEDLSIAMKYYSIDSTQDLWDKAKKCDVIQDGIIDMADLIAIRLTMK</sequence>